<organism evidence="1 2">
    <name type="scientific">Rhipicephalus sanguineus</name>
    <name type="common">Brown dog tick</name>
    <name type="synonym">Ixodes sanguineus</name>
    <dbReference type="NCBI Taxonomy" id="34632"/>
    <lineage>
        <taxon>Eukaryota</taxon>
        <taxon>Metazoa</taxon>
        <taxon>Ecdysozoa</taxon>
        <taxon>Arthropoda</taxon>
        <taxon>Chelicerata</taxon>
        <taxon>Arachnida</taxon>
        <taxon>Acari</taxon>
        <taxon>Parasitiformes</taxon>
        <taxon>Ixodida</taxon>
        <taxon>Ixodoidea</taxon>
        <taxon>Ixodidae</taxon>
        <taxon>Rhipicephalinae</taxon>
        <taxon>Rhipicephalus</taxon>
        <taxon>Rhipicephalus</taxon>
    </lineage>
</organism>
<name>A0A9D4QEL9_RHISA</name>
<dbReference type="AlphaFoldDB" id="A0A9D4QEL9"/>
<comment type="caution">
    <text evidence="1">The sequence shown here is derived from an EMBL/GenBank/DDBJ whole genome shotgun (WGS) entry which is preliminary data.</text>
</comment>
<reference evidence="1" key="2">
    <citation type="submission" date="2021-09" db="EMBL/GenBank/DDBJ databases">
        <authorList>
            <person name="Jia N."/>
            <person name="Wang J."/>
            <person name="Shi W."/>
            <person name="Du L."/>
            <person name="Sun Y."/>
            <person name="Zhan W."/>
            <person name="Jiang J."/>
            <person name="Wang Q."/>
            <person name="Zhang B."/>
            <person name="Ji P."/>
            <person name="Sakyi L.B."/>
            <person name="Cui X."/>
            <person name="Yuan T."/>
            <person name="Jiang B."/>
            <person name="Yang W."/>
            <person name="Lam T.T.-Y."/>
            <person name="Chang Q."/>
            <person name="Ding S."/>
            <person name="Wang X."/>
            <person name="Zhu J."/>
            <person name="Ruan X."/>
            <person name="Zhao L."/>
            <person name="Wei J."/>
            <person name="Que T."/>
            <person name="Du C."/>
            <person name="Cheng J."/>
            <person name="Dai P."/>
            <person name="Han X."/>
            <person name="Huang E."/>
            <person name="Gao Y."/>
            <person name="Liu J."/>
            <person name="Shao H."/>
            <person name="Ye R."/>
            <person name="Li L."/>
            <person name="Wei W."/>
            <person name="Wang X."/>
            <person name="Wang C."/>
            <person name="Huo Q."/>
            <person name="Li W."/>
            <person name="Guo W."/>
            <person name="Chen H."/>
            <person name="Chen S."/>
            <person name="Zhou L."/>
            <person name="Zhou L."/>
            <person name="Ni X."/>
            <person name="Tian J."/>
            <person name="Zhou Y."/>
            <person name="Sheng Y."/>
            <person name="Liu T."/>
            <person name="Pan Y."/>
            <person name="Xia L."/>
            <person name="Li J."/>
            <person name="Zhao F."/>
            <person name="Cao W."/>
        </authorList>
    </citation>
    <scope>NUCLEOTIDE SEQUENCE</scope>
    <source>
        <strain evidence="1">Rsan-2018</strain>
        <tissue evidence="1">Larvae</tissue>
    </source>
</reference>
<evidence type="ECO:0000313" key="1">
    <source>
        <dbReference type="EMBL" id="KAH7976982.1"/>
    </source>
</evidence>
<gene>
    <name evidence="1" type="ORF">HPB52_022792</name>
</gene>
<sequence length="118" mass="13159">MVGLKCGFDDEFFEVLKVKISDFREIFKSSSEQRTGKLEELKQKLDGLVSTGKWECDEVLEHDYSNATVVECIVYYVTGFVTRKLSKEASCATCKEAVEGKTGICGAPEADLVNCKTR</sequence>
<reference evidence="1" key="1">
    <citation type="journal article" date="2020" name="Cell">
        <title>Large-Scale Comparative Analyses of Tick Genomes Elucidate Their Genetic Diversity and Vector Capacities.</title>
        <authorList>
            <consortium name="Tick Genome and Microbiome Consortium (TIGMIC)"/>
            <person name="Jia N."/>
            <person name="Wang J."/>
            <person name="Shi W."/>
            <person name="Du L."/>
            <person name="Sun Y."/>
            <person name="Zhan W."/>
            <person name="Jiang J.F."/>
            <person name="Wang Q."/>
            <person name="Zhang B."/>
            <person name="Ji P."/>
            <person name="Bell-Sakyi L."/>
            <person name="Cui X.M."/>
            <person name="Yuan T.T."/>
            <person name="Jiang B.G."/>
            <person name="Yang W.F."/>
            <person name="Lam T.T."/>
            <person name="Chang Q.C."/>
            <person name="Ding S.J."/>
            <person name="Wang X.J."/>
            <person name="Zhu J.G."/>
            <person name="Ruan X.D."/>
            <person name="Zhao L."/>
            <person name="Wei J.T."/>
            <person name="Ye R.Z."/>
            <person name="Que T.C."/>
            <person name="Du C.H."/>
            <person name="Zhou Y.H."/>
            <person name="Cheng J.X."/>
            <person name="Dai P.F."/>
            <person name="Guo W.B."/>
            <person name="Han X.H."/>
            <person name="Huang E.J."/>
            <person name="Li L.F."/>
            <person name="Wei W."/>
            <person name="Gao Y.C."/>
            <person name="Liu J.Z."/>
            <person name="Shao H.Z."/>
            <person name="Wang X."/>
            <person name="Wang C.C."/>
            <person name="Yang T.C."/>
            <person name="Huo Q.B."/>
            <person name="Li W."/>
            <person name="Chen H.Y."/>
            <person name="Chen S.E."/>
            <person name="Zhou L.G."/>
            <person name="Ni X.B."/>
            <person name="Tian J.H."/>
            <person name="Sheng Y."/>
            <person name="Liu T."/>
            <person name="Pan Y.S."/>
            <person name="Xia L.Y."/>
            <person name="Li J."/>
            <person name="Zhao F."/>
            <person name="Cao W.C."/>
        </authorList>
    </citation>
    <scope>NUCLEOTIDE SEQUENCE</scope>
    <source>
        <strain evidence="1">Rsan-2018</strain>
    </source>
</reference>
<protein>
    <submittedName>
        <fullName evidence="1">Uncharacterized protein</fullName>
    </submittedName>
</protein>
<dbReference type="EMBL" id="JABSTV010001246">
    <property type="protein sequence ID" value="KAH7976982.1"/>
    <property type="molecule type" value="Genomic_DNA"/>
</dbReference>
<proteinExistence type="predicted"/>
<keyword evidence="2" id="KW-1185">Reference proteome</keyword>
<accession>A0A9D4QEL9</accession>
<dbReference type="Proteomes" id="UP000821837">
    <property type="component" value="Chromosome 10"/>
</dbReference>
<evidence type="ECO:0000313" key="2">
    <source>
        <dbReference type="Proteomes" id="UP000821837"/>
    </source>
</evidence>